<dbReference type="AlphaFoldDB" id="A0AAE0P3R9"/>
<sequence>MADLANADDTPLKHESDIEVPRGLSLPLHQSQDLGEVVQTTRFHRRGNAGDEPQGDDVVEILDNRGDLILVVGTQKKKFQVCSRTIARASAELEKHCRESTPHSEDYTHDSDAVATHRRVYLPKIDPHALHVVLIIIHGSPTQIFPKLTDLWLLRDVLIVTHHFDMTDCLAPVAAKWLKKTYDKDVLRHEAVAAQLWITYQLGHLGCVKQTITNMVMSARLNPSGELIGYGAADTQKYCKHDTLKALGILDQIQECRGNIMTHLVRMVETAVERLTRPPLQKRGGAAQPTENGDDVIDTGAVCRAKSSYIRCDCAMLGAMHRAIAAEGWNSVDLNCSPQWLYKKIQKMTRMAQAWAELPAAHAECDPFGGQLPDLMDICHAAVETIPFDESEFVKRGNAVGFEKIGQVHSGYRGR</sequence>
<dbReference type="Proteomes" id="UP001285441">
    <property type="component" value="Unassembled WGS sequence"/>
</dbReference>
<keyword evidence="2" id="KW-1185">Reference proteome</keyword>
<protein>
    <recommendedName>
        <fullName evidence="3">BTB domain-containing protein</fullName>
    </recommendedName>
</protein>
<evidence type="ECO:0000313" key="2">
    <source>
        <dbReference type="Proteomes" id="UP001285441"/>
    </source>
</evidence>
<gene>
    <name evidence="1" type="ORF">B0H63DRAFT_504838</name>
</gene>
<organism evidence="1 2">
    <name type="scientific">Podospora didyma</name>
    <dbReference type="NCBI Taxonomy" id="330526"/>
    <lineage>
        <taxon>Eukaryota</taxon>
        <taxon>Fungi</taxon>
        <taxon>Dikarya</taxon>
        <taxon>Ascomycota</taxon>
        <taxon>Pezizomycotina</taxon>
        <taxon>Sordariomycetes</taxon>
        <taxon>Sordariomycetidae</taxon>
        <taxon>Sordariales</taxon>
        <taxon>Podosporaceae</taxon>
        <taxon>Podospora</taxon>
    </lineage>
</organism>
<reference evidence="1" key="2">
    <citation type="submission" date="2023-06" db="EMBL/GenBank/DDBJ databases">
        <authorList>
            <consortium name="Lawrence Berkeley National Laboratory"/>
            <person name="Haridas S."/>
            <person name="Hensen N."/>
            <person name="Bonometti L."/>
            <person name="Westerberg I."/>
            <person name="Brannstrom I.O."/>
            <person name="Guillou S."/>
            <person name="Cros-Aarteil S."/>
            <person name="Calhoun S."/>
            <person name="Kuo A."/>
            <person name="Mondo S."/>
            <person name="Pangilinan J."/>
            <person name="Riley R."/>
            <person name="LaButti K."/>
            <person name="Andreopoulos B."/>
            <person name="Lipzen A."/>
            <person name="Chen C."/>
            <person name="Yanf M."/>
            <person name="Daum C."/>
            <person name="Ng V."/>
            <person name="Clum A."/>
            <person name="Steindorff A."/>
            <person name="Ohm R."/>
            <person name="Martin F."/>
            <person name="Silar P."/>
            <person name="Natvig D."/>
            <person name="Lalanne C."/>
            <person name="Gautier V."/>
            <person name="Ament-velasquez S.L."/>
            <person name="Kruys A."/>
            <person name="Hutchinson M.I."/>
            <person name="Powell A.J."/>
            <person name="Barry K."/>
            <person name="Miller A.N."/>
            <person name="Grigoriev I.V."/>
            <person name="Debuchy R."/>
            <person name="Gladieux P."/>
            <person name="Thoren M.H."/>
            <person name="Johannesson H."/>
        </authorList>
    </citation>
    <scope>NUCLEOTIDE SEQUENCE</scope>
    <source>
        <strain evidence="1">CBS 232.78</strain>
    </source>
</reference>
<comment type="caution">
    <text evidence="1">The sequence shown here is derived from an EMBL/GenBank/DDBJ whole genome shotgun (WGS) entry which is preliminary data.</text>
</comment>
<accession>A0AAE0P3R9</accession>
<name>A0AAE0P3R9_9PEZI</name>
<evidence type="ECO:0000313" key="1">
    <source>
        <dbReference type="EMBL" id="KAK3392787.1"/>
    </source>
</evidence>
<dbReference type="EMBL" id="JAULSW010000001">
    <property type="protein sequence ID" value="KAK3392787.1"/>
    <property type="molecule type" value="Genomic_DNA"/>
</dbReference>
<proteinExistence type="predicted"/>
<evidence type="ECO:0008006" key="3">
    <source>
        <dbReference type="Google" id="ProtNLM"/>
    </source>
</evidence>
<reference evidence="1" key="1">
    <citation type="journal article" date="2023" name="Mol. Phylogenet. Evol.">
        <title>Genome-scale phylogeny and comparative genomics of the fungal order Sordariales.</title>
        <authorList>
            <person name="Hensen N."/>
            <person name="Bonometti L."/>
            <person name="Westerberg I."/>
            <person name="Brannstrom I.O."/>
            <person name="Guillou S."/>
            <person name="Cros-Aarteil S."/>
            <person name="Calhoun S."/>
            <person name="Haridas S."/>
            <person name="Kuo A."/>
            <person name="Mondo S."/>
            <person name="Pangilinan J."/>
            <person name="Riley R."/>
            <person name="LaButti K."/>
            <person name="Andreopoulos B."/>
            <person name="Lipzen A."/>
            <person name="Chen C."/>
            <person name="Yan M."/>
            <person name="Daum C."/>
            <person name="Ng V."/>
            <person name="Clum A."/>
            <person name="Steindorff A."/>
            <person name="Ohm R.A."/>
            <person name="Martin F."/>
            <person name="Silar P."/>
            <person name="Natvig D.O."/>
            <person name="Lalanne C."/>
            <person name="Gautier V."/>
            <person name="Ament-Velasquez S.L."/>
            <person name="Kruys A."/>
            <person name="Hutchinson M.I."/>
            <person name="Powell A.J."/>
            <person name="Barry K."/>
            <person name="Miller A.N."/>
            <person name="Grigoriev I.V."/>
            <person name="Debuchy R."/>
            <person name="Gladieux P."/>
            <person name="Hiltunen Thoren M."/>
            <person name="Johannesson H."/>
        </authorList>
    </citation>
    <scope>NUCLEOTIDE SEQUENCE</scope>
    <source>
        <strain evidence="1">CBS 232.78</strain>
    </source>
</reference>